<evidence type="ECO:0000256" key="15">
    <source>
        <dbReference type="SAM" id="Coils"/>
    </source>
</evidence>
<dbReference type="SUPFAM" id="SSF52540">
    <property type="entry name" value="P-loop containing nucleoside triphosphate hydrolases"/>
    <property type="match status" value="1"/>
</dbReference>
<feature type="binding site" evidence="14">
    <location>
        <begin position="98"/>
        <end position="105"/>
    </location>
    <ligand>
        <name>ATP</name>
        <dbReference type="ChEBI" id="CHEBI:30616"/>
    </ligand>
</feature>
<keyword evidence="2" id="KW-0963">Cytoplasm</keyword>
<keyword evidence="6 14" id="KW-0547">Nucleotide-binding</keyword>
<dbReference type="InterPro" id="IPR025901">
    <property type="entry name" value="Kinesin-assoc_MT-bd_dom"/>
</dbReference>
<evidence type="ECO:0000256" key="14">
    <source>
        <dbReference type="PROSITE-ProRule" id="PRU00283"/>
    </source>
</evidence>
<accession>A0ABP1P6X7</accession>
<keyword evidence="4" id="KW-0132">Cell division</keyword>
<dbReference type="Proteomes" id="UP001642520">
    <property type="component" value="Unassembled WGS sequence"/>
</dbReference>
<keyword evidence="10 14" id="KW-0505">Motor protein</keyword>
<dbReference type="PANTHER" id="PTHR47970:SF12">
    <property type="entry name" value="KINESIN FAMILY MEMBER 11"/>
    <property type="match status" value="1"/>
</dbReference>
<dbReference type="Pfam" id="PF00225">
    <property type="entry name" value="Kinesin"/>
    <property type="match status" value="1"/>
</dbReference>
<dbReference type="InterPro" id="IPR001752">
    <property type="entry name" value="Kinesin_motor_dom"/>
</dbReference>
<keyword evidence="11" id="KW-0206">Cytoskeleton</keyword>
<keyword evidence="12" id="KW-0131">Cell cycle</keyword>
<dbReference type="Gene3D" id="3.40.850.10">
    <property type="entry name" value="Kinesin motor domain"/>
    <property type="match status" value="1"/>
</dbReference>
<keyword evidence="7" id="KW-0498">Mitosis</keyword>
<evidence type="ECO:0000256" key="10">
    <source>
        <dbReference type="ARBA" id="ARBA00023175"/>
    </source>
</evidence>
<evidence type="ECO:0000256" key="7">
    <source>
        <dbReference type="ARBA" id="ARBA00022776"/>
    </source>
</evidence>
<evidence type="ECO:0000256" key="3">
    <source>
        <dbReference type="ARBA" id="ARBA00022553"/>
    </source>
</evidence>
<evidence type="ECO:0000259" key="16">
    <source>
        <dbReference type="PROSITE" id="PS50067"/>
    </source>
</evidence>
<gene>
    <name evidence="17" type="ORF">XYLVIOL_LOCUS9202</name>
</gene>
<dbReference type="PANTHER" id="PTHR47970">
    <property type="entry name" value="KINESIN-LIKE PROTEIN KIF11"/>
    <property type="match status" value="1"/>
</dbReference>
<feature type="coiled-coil region" evidence="15">
    <location>
        <begin position="368"/>
        <end position="488"/>
    </location>
</feature>
<organism evidence="17 18">
    <name type="scientific">Xylocopa violacea</name>
    <name type="common">Violet carpenter bee</name>
    <name type="synonym">Apis violacea</name>
    <dbReference type="NCBI Taxonomy" id="135666"/>
    <lineage>
        <taxon>Eukaryota</taxon>
        <taxon>Metazoa</taxon>
        <taxon>Ecdysozoa</taxon>
        <taxon>Arthropoda</taxon>
        <taxon>Hexapoda</taxon>
        <taxon>Insecta</taxon>
        <taxon>Pterygota</taxon>
        <taxon>Neoptera</taxon>
        <taxon>Endopterygota</taxon>
        <taxon>Hymenoptera</taxon>
        <taxon>Apocrita</taxon>
        <taxon>Aculeata</taxon>
        <taxon>Apoidea</taxon>
        <taxon>Anthophila</taxon>
        <taxon>Apidae</taxon>
        <taxon>Xylocopa</taxon>
        <taxon>Xylocopa</taxon>
    </lineage>
</organism>
<evidence type="ECO:0000256" key="9">
    <source>
        <dbReference type="ARBA" id="ARBA00023054"/>
    </source>
</evidence>
<comment type="similarity">
    <text evidence="13">Belongs to the TRAFAC class myosin-kinesin ATPase superfamily. Kinesin family. KIN-5/BimC subfamily.</text>
</comment>
<evidence type="ECO:0000313" key="17">
    <source>
        <dbReference type="EMBL" id="CAL7949030.1"/>
    </source>
</evidence>
<evidence type="ECO:0000256" key="1">
    <source>
        <dbReference type="ARBA" id="ARBA00004245"/>
    </source>
</evidence>
<keyword evidence="9 15" id="KW-0175">Coiled coil</keyword>
<keyword evidence="8 14" id="KW-0067">ATP-binding</keyword>
<dbReference type="InterPro" id="IPR047241">
    <property type="entry name" value="KIF11-like_kin_motor_dom"/>
</dbReference>
<evidence type="ECO:0000256" key="6">
    <source>
        <dbReference type="ARBA" id="ARBA00022741"/>
    </source>
</evidence>
<dbReference type="InterPro" id="IPR027417">
    <property type="entry name" value="P-loop_NTPase"/>
</dbReference>
<evidence type="ECO:0000313" key="18">
    <source>
        <dbReference type="Proteomes" id="UP001642520"/>
    </source>
</evidence>
<feature type="domain" description="Kinesin motor" evidence="16">
    <location>
        <begin position="14"/>
        <end position="352"/>
    </location>
</feature>
<dbReference type="InterPro" id="IPR047149">
    <property type="entry name" value="KIF11-like"/>
</dbReference>
<evidence type="ECO:0000256" key="4">
    <source>
        <dbReference type="ARBA" id="ARBA00022618"/>
    </source>
</evidence>
<dbReference type="EMBL" id="CAXAJV020001299">
    <property type="protein sequence ID" value="CAL7949030.1"/>
    <property type="molecule type" value="Genomic_DNA"/>
</dbReference>
<dbReference type="PRINTS" id="PR00380">
    <property type="entry name" value="KINESINHEAVY"/>
</dbReference>
<dbReference type="InterPro" id="IPR019821">
    <property type="entry name" value="Kinesin_motor_CS"/>
</dbReference>
<proteinExistence type="inferred from homology"/>
<evidence type="ECO:0000256" key="2">
    <source>
        <dbReference type="ARBA" id="ARBA00022490"/>
    </source>
</evidence>
<dbReference type="PROSITE" id="PS50067">
    <property type="entry name" value="KINESIN_MOTOR_2"/>
    <property type="match status" value="1"/>
</dbReference>
<keyword evidence="5" id="KW-0493">Microtubule</keyword>
<dbReference type="PROSITE" id="PS00411">
    <property type="entry name" value="KINESIN_MOTOR_1"/>
    <property type="match status" value="1"/>
</dbReference>
<evidence type="ECO:0000256" key="11">
    <source>
        <dbReference type="ARBA" id="ARBA00023212"/>
    </source>
</evidence>
<comment type="subcellular location">
    <subcellularLocation>
        <location evidence="1">Cytoplasm</location>
        <location evidence="1">Cytoskeleton</location>
    </subcellularLocation>
</comment>
<evidence type="ECO:0000256" key="13">
    <source>
        <dbReference type="ARBA" id="ARBA00034704"/>
    </source>
</evidence>
<reference evidence="17 18" key="1">
    <citation type="submission" date="2024-08" db="EMBL/GenBank/DDBJ databases">
        <authorList>
            <person name="Will J Nash"/>
            <person name="Angela Man"/>
            <person name="Seanna McTaggart"/>
            <person name="Kendall Baker"/>
            <person name="Tom Barker"/>
            <person name="Leah Catchpole"/>
            <person name="Alex Durrant"/>
            <person name="Karim Gharbi"/>
            <person name="Naomi Irish"/>
            <person name="Gemy Kaithakottil"/>
            <person name="Debby Ku"/>
            <person name="Aaliyah Providence"/>
            <person name="Felix Shaw"/>
            <person name="David Swarbreck"/>
            <person name="Chris Watkins"/>
            <person name="Ann M. McCartney"/>
            <person name="Giulio Formenti"/>
            <person name="Alice Mouton"/>
            <person name="Noel Vella"/>
            <person name="Bjorn M von Reumont"/>
            <person name="Adriana Vella"/>
            <person name="Wilfried Haerty"/>
        </authorList>
    </citation>
    <scope>NUCLEOTIDE SEQUENCE [LARGE SCALE GENOMIC DNA]</scope>
</reference>
<evidence type="ECO:0000256" key="5">
    <source>
        <dbReference type="ARBA" id="ARBA00022701"/>
    </source>
</evidence>
<name>A0ABP1P6X7_XYLVO</name>
<dbReference type="CDD" id="cd01364">
    <property type="entry name" value="KISc_BimC_Eg5"/>
    <property type="match status" value="1"/>
</dbReference>
<keyword evidence="18" id="KW-1185">Reference proteome</keyword>
<protein>
    <recommendedName>
        <fullName evidence="16">Kinesin motor domain-containing protein</fullName>
    </recommendedName>
</protein>
<dbReference type="SMART" id="SM00129">
    <property type="entry name" value="KISc"/>
    <property type="match status" value="1"/>
</dbReference>
<dbReference type="InterPro" id="IPR036961">
    <property type="entry name" value="Kinesin_motor_dom_sf"/>
</dbReference>
<dbReference type="Pfam" id="PF13931">
    <property type="entry name" value="Microtub_bind"/>
    <property type="match status" value="1"/>
</dbReference>
<evidence type="ECO:0000256" key="8">
    <source>
        <dbReference type="ARBA" id="ARBA00022840"/>
    </source>
</evidence>
<keyword evidence="3" id="KW-0597">Phosphoprotein</keyword>
<evidence type="ECO:0000256" key="12">
    <source>
        <dbReference type="ARBA" id="ARBA00023306"/>
    </source>
</evidence>
<comment type="caution">
    <text evidence="17">The sequence shown here is derived from an EMBL/GenBank/DDBJ whole genome shotgun (WGS) entry which is preliminary data.</text>
</comment>
<sequence length="1048" mass="119466">MNDTRVAKKEKCQQIQVFVRVRPINDAERNNKSKNIVEILNSKEIIVHERPNDKFSKKFKFDNVFGSSSKQIDVYNVIVNPLLEQVLDGYTCTVFAYGQTGTGKTFTMEGINTDPNFHWQTDSSAGLIPRSLSHLFDKLQMLEIQEYSVRVSFLELYNEELFDLLSPSSGDGSKIRLYEDASKKGAVIVHGLEEMTIHDVSEIYKVLERGSQRRQTAATLMNTQSSRSHTVFSITVHMKENTIDGDEVLKTGKLNLVDLAGSENVGRSGAADRRAREAGNINQSLLTLSRVITALVEKAPHIPYRESKLTRLLQESLGGRTKTSIIATISPASINIEEILSTLDYAHRAKNITNRPEVNQKLSKREFLQQYSEEIERLQRDLLATRQRTGVYLADENYKELQELISQQTREIEEKTNHIKALEKVMQDKEKIFNDIKMKDIIQKKELREVQIKLNNVANALKSTNNQLQQSARERDEQKHLAEKYKNTEQSLLSQAQALLSVADVATEDSFKLHDKIDRKSETERTFQNLGEKFRNNVSEYLQGIENDVSMCSQKLKQFCTSMKNELAVVTSASCENIDVAIHQISSSLPDQHLSDANTLTKKINTSYLNYQNWIQNEMKDAIDIIELEQRFINDISQTLAQHIDDIIDNEIVKNLQFIRDNISEKLKQTSTLIDEIIDSACSYQFENYNYVTKNIEVIMKNVESVCKKQVFSEKQHLLTKTMADAFSQFSDLNTSLEDHHCIVIDKCDSLSEICNAINDQTVNSCNVNVKIRNDLQEQMQRNIKQTENDVIVRTKQNDVVANRIKDEGKYLMNTLQSNTNKSCDILKQYKNTVECNIKELQPKVDVDKNKTLSLINDPHGVVLSVSKNQAKLMEDIKINVSEASREISTKLDNQIVECCLWSDNIVEQLETIEDEIDKFFNEDIQHDIPTGTTPARKEFSYPRQFIATSPHERLVQRFRETKKLVEAIEGDDADMSDEMRIKQIANSTALSDITLATSAFDNTILATSTISNEFLSKHSNSQNSVDSQVENITLTLDASSIFVQSHV</sequence>